<evidence type="ECO:0000313" key="2">
    <source>
        <dbReference type="Proteomes" id="UP001174694"/>
    </source>
</evidence>
<evidence type="ECO:0000313" key="1">
    <source>
        <dbReference type="EMBL" id="KAJ9151747.1"/>
    </source>
</evidence>
<proteinExistence type="predicted"/>
<comment type="caution">
    <text evidence="1">The sequence shown here is derived from an EMBL/GenBank/DDBJ whole genome shotgun (WGS) entry which is preliminary data.</text>
</comment>
<dbReference type="InterPro" id="IPR019410">
    <property type="entry name" value="Methyltransf_16"/>
</dbReference>
<dbReference type="GO" id="GO:0005829">
    <property type="term" value="C:cytosol"/>
    <property type="evidence" value="ECO:0007669"/>
    <property type="project" value="TreeGrafter"/>
</dbReference>
<dbReference type="PANTHER" id="PTHR14614:SF156">
    <property type="entry name" value="PROTEIN-LYSINE N-METHYLTRANSFERASE EFM2"/>
    <property type="match status" value="1"/>
</dbReference>
<dbReference type="GO" id="GO:0008757">
    <property type="term" value="F:S-adenosylmethionine-dependent methyltransferase activity"/>
    <property type="evidence" value="ECO:0007669"/>
    <property type="project" value="UniProtKB-ARBA"/>
</dbReference>
<protein>
    <submittedName>
        <fullName evidence="1">Protein-lysine N-methyltransferase EFM2</fullName>
    </submittedName>
</protein>
<dbReference type="EMBL" id="JANBVO010000005">
    <property type="protein sequence ID" value="KAJ9151747.1"/>
    <property type="molecule type" value="Genomic_DNA"/>
</dbReference>
<dbReference type="Pfam" id="PF10294">
    <property type="entry name" value="Methyltransf_16"/>
    <property type="match status" value="1"/>
</dbReference>
<gene>
    <name evidence="1" type="ORF">NKR23_g2796</name>
</gene>
<dbReference type="InterPro" id="IPR029063">
    <property type="entry name" value="SAM-dependent_MTases_sf"/>
</dbReference>
<accession>A0AA38S116</accession>
<reference evidence="1" key="1">
    <citation type="submission" date="2022-07" db="EMBL/GenBank/DDBJ databases">
        <title>Fungi with potential for degradation of polypropylene.</title>
        <authorList>
            <person name="Gostincar C."/>
        </authorList>
    </citation>
    <scope>NUCLEOTIDE SEQUENCE</scope>
    <source>
        <strain evidence="1">EXF-13308</strain>
    </source>
</reference>
<organism evidence="1 2">
    <name type="scientific">Pleurostoma richardsiae</name>
    <dbReference type="NCBI Taxonomy" id="41990"/>
    <lineage>
        <taxon>Eukaryota</taxon>
        <taxon>Fungi</taxon>
        <taxon>Dikarya</taxon>
        <taxon>Ascomycota</taxon>
        <taxon>Pezizomycotina</taxon>
        <taxon>Sordariomycetes</taxon>
        <taxon>Sordariomycetidae</taxon>
        <taxon>Calosphaeriales</taxon>
        <taxon>Pleurostomataceae</taxon>
        <taxon>Pleurostoma</taxon>
    </lineage>
</organism>
<dbReference type="Proteomes" id="UP001174694">
    <property type="component" value="Unassembled WGS sequence"/>
</dbReference>
<dbReference type="SUPFAM" id="SSF53335">
    <property type="entry name" value="S-adenosyl-L-methionine-dependent methyltransferases"/>
    <property type="match status" value="1"/>
</dbReference>
<keyword evidence="2" id="KW-1185">Reference proteome</keyword>
<dbReference type="AlphaFoldDB" id="A0AA38S116"/>
<sequence length="345" mass="39047">MSEIPADLPQVWQKPAFAELLDALKSLRVEPPVWNMKVSQDDIQRERDSTAQHRREVARYLSSIIKSNLPWIKDEEQREELWTEASRRLAERCGRAAMGELTRRWPFESDAFPWFELTVKEPALTGDSLGLKTWGSSYVLAQMLPKFSRESLSHLFPSPRHAPSPVLELGSGTGLLGLAAAAMWKTRVVLSDLPVIMPNLKFNLEKNRPVVESLGGSVDAGALTWGGEGKEEVDPKLFGEKHQFKIILIADPMYDDVHPRLLASAVDDHLAMDTDARAVIMVPLRDMATLKLLNAFRDELLSKDTQITCLDFTIEDCTDDWDKEDSVYHFDCWLGVWARQKVMSS</sequence>
<dbReference type="PANTHER" id="PTHR14614">
    <property type="entry name" value="HEPATOCELLULAR CARCINOMA-ASSOCIATED ANTIGEN"/>
    <property type="match status" value="1"/>
</dbReference>
<dbReference type="Gene3D" id="3.40.50.150">
    <property type="entry name" value="Vaccinia Virus protein VP39"/>
    <property type="match status" value="1"/>
</dbReference>
<name>A0AA38S116_9PEZI</name>